<dbReference type="Gene3D" id="1.10.1400.10">
    <property type="match status" value="1"/>
</dbReference>
<dbReference type="RefSeq" id="WP_053834598.1">
    <property type="nucleotide sequence ID" value="NZ_CXOI01000016.1"/>
</dbReference>
<dbReference type="InterPro" id="IPR014395">
    <property type="entry name" value="Pen/GL7ACA/AHL_acylase"/>
</dbReference>
<dbReference type="InterPro" id="IPR029055">
    <property type="entry name" value="Ntn_hydrolases_N"/>
</dbReference>
<evidence type="ECO:0000313" key="8">
    <source>
        <dbReference type="EMBL" id="CTP84829.1"/>
    </source>
</evidence>
<feature type="active site" description="Nucleophile" evidence="5">
    <location>
        <position position="267"/>
    </location>
</feature>
<dbReference type="AlphaFoldDB" id="A0A0K2ZKM9"/>
<dbReference type="SUPFAM" id="SSF56235">
    <property type="entry name" value="N-terminal nucleophile aminohydrolases (Ntn hydrolases)"/>
    <property type="match status" value="1"/>
</dbReference>
<dbReference type="PANTHER" id="PTHR34218:SF4">
    <property type="entry name" value="ACYL-HOMOSERINE LACTONE ACYLASE QUIP"/>
    <property type="match status" value="1"/>
</dbReference>
<keyword evidence="2 8" id="KW-0378">Hydrolase</keyword>
<reference evidence="9" key="1">
    <citation type="submission" date="2015-07" db="EMBL/GenBank/DDBJ databases">
        <authorList>
            <person name="Wibberg D."/>
        </authorList>
    </citation>
    <scope>NUCLEOTIDE SEQUENCE [LARGE SCALE GENOMIC DNA]</scope>
</reference>
<keyword evidence="6" id="KW-0106">Calcium</keyword>
<protein>
    <submittedName>
        <fullName evidence="8">Penicillin amidase</fullName>
        <ecNumber evidence="8">3.5.1.11</ecNumber>
    </submittedName>
</protein>
<dbReference type="Pfam" id="PF01804">
    <property type="entry name" value="Penicil_amidase"/>
    <property type="match status" value="1"/>
</dbReference>
<evidence type="ECO:0000256" key="4">
    <source>
        <dbReference type="ARBA" id="ARBA00038735"/>
    </source>
</evidence>
<dbReference type="GO" id="GO:0046872">
    <property type="term" value="F:metal ion binding"/>
    <property type="evidence" value="ECO:0007669"/>
    <property type="project" value="UniProtKB-KW"/>
</dbReference>
<dbReference type="Gene3D" id="1.10.439.10">
    <property type="entry name" value="Penicillin Amidohydrolase, domain 1"/>
    <property type="match status" value="1"/>
</dbReference>
<gene>
    <name evidence="8" type="primary">pac3</name>
    <name evidence="8" type="ORF">XTALMG727_1126</name>
</gene>
<keyword evidence="6" id="KW-0479">Metal-binding</keyword>
<feature type="binding site" evidence="6">
    <location>
        <position position="193"/>
    </location>
    <ligand>
        <name>Ca(2+)</name>
        <dbReference type="ChEBI" id="CHEBI:29108"/>
    </ligand>
</feature>
<evidence type="ECO:0000256" key="5">
    <source>
        <dbReference type="PIRSR" id="PIRSR001227-1"/>
    </source>
</evidence>
<dbReference type="InterPro" id="IPR023343">
    <property type="entry name" value="Penicillin_amidase_dom1"/>
</dbReference>
<evidence type="ECO:0000313" key="9">
    <source>
        <dbReference type="Proteomes" id="UP000046187"/>
    </source>
</evidence>
<keyword evidence="7" id="KW-0732">Signal</keyword>
<dbReference type="InterPro" id="IPR002692">
    <property type="entry name" value="S45"/>
</dbReference>
<dbReference type="PANTHER" id="PTHR34218">
    <property type="entry name" value="PEPTIDASE S45 PENICILLIN AMIDASE"/>
    <property type="match status" value="1"/>
</dbReference>
<accession>A0A0K2ZKM9</accession>
<sequence>MTQRKKRWLIPLLLSLSLSAALPLCAQAADLPKGGQAVLDGQAPVPGLSAPATISRDALGVVTIDAANETDAMRALGYVHAQERYFEMDLLRRFAAGELAGLLGPSQLAADQQHRVHRMRARAQAQLGGFAGERMAQLQAYTDGVNRGLHDLKLPPWAYLLLQQTPRDWQAVDSELAGDALYFDLQDDQDLRELALARIQPVLPPALLALLRHDGSSWDAPLQGPPRGDAVLPGPAQVNLRTLPAPGIDTTTAVAATTVPERGAPGSNNWAVGGRLTDDGRAILANDMHMNLGVPNIWFRARLRYADPKAPGGRVDVTGFTLPGLPAVVVGSNRHVAWGFTNGYADTADWYRVTPCTGGSNGGCEPVTTHLETIDVAGATPVSLRVDDTRYGPILHRNADGSALALRWVAQLPGALNLGLIDLARAGNLDAALASAERIAVPAQNLMLADSAGHIAWRVLGPLPERSRHCPASELVHDTDNTGGAHGCLPWGISTGLSPRQVDPVDGRLWTANARTVDGPALNKLGDGGYALGARAHQIHDDLLARERFGERDLLGIQLDDRAVFLQRWWQLLQREGARSDTQHPALQALATAATTWNGQASTDSVSYRIVRSWRRAVESRIADGLTASAQVALGKDYLAPSLPQLEGVAWPLLQQRPMNLLPRRYASWQALLEDAAADVRDTLAKQGPLAQRTWGEQNTAAICHPLAAALPTALQSLLCMPADQLPGDSEMPRVQNPSFGASERMVVSPGHEEQGIVHMPGGQSGNPYSPFWGAGHEDWVQGKPTPFLPGATTHTLQLQPSG</sequence>
<feature type="signal peptide" evidence="7">
    <location>
        <begin position="1"/>
        <end position="28"/>
    </location>
</feature>
<evidence type="ECO:0000256" key="7">
    <source>
        <dbReference type="SAM" id="SignalP"/>
    </source>
</evidence>
<dbReference type="Gene3D" id="2.30.120.10">
    <property type="match status" value="1"/>
</dbReference>
<keyword evidence="9" id="KW-1185">Reference proteome</keyword>
<dbReference type="Proteomes" id="UP000046187">
    <property type="component" value="Unassembled WGS sequence"/>
</dbReference>
<comment type="similarity">
    <text evidence="1">Belongs to the peptidase S45 family.</text>
</comment>
<proteinExistence type="inferred from homology"/>
<dbReference type="CDD" id="cd03747">
    <property type="entry name" value="Ntn_PGA_like"/>
    <property type="match status" value="1"/>
</dbReference>
<evidence type="ECO:0000256" key="6">
    <source>
        <dbReference type="PIRSR" id="PIRSR001227-2"/>
    </source>
</evidence>
<evidence type="ECO:0000256" key="2">
    <source>
        <dbReference type="ARBA" id="ARBA00022801"/>
    </source>
</evidence>
<keyword evidence="3" id="KW-0865">Zymogen</keyword>
<feature type="binding site" evidence="6">
    <location>
        <position position="346"/>
    </location>
    <ligand>
        <name>Ca(2+)</name>
        <dbReference type="ChEBI" id="CHEBI:29108"/>
    </ligand>
</feature>
<dbReference type="Gene3D" id="3.60.20.10">
    <property type="entry name" value="Glutamine Phosphoribosylpyrophosphate, subunit 1, domain 1"/>
    <property type="match status" value="1"/>
</dbReference>
<dbReference type="EMBL" id="CXOI01000016">
    <property type="protein sequence ID" value="CTP84829.1"/>
    <property type="molecule type" value="Genomic_DNA"/>
</dbReference>
<comment type="cofactor">
    <cofactor evidence="6">
        <name>Ca(2+)</name>
        <dbReference type="ChEBI" id="CHEBI:29108"/>
    </cofactor>
    <text evidence="6">Binds 1 Ca(2+) ion per dimer.</text>
</comment>
<feature type="chain" id="PRO_5005492677" evidence="7">
    <location>
        <begin position="29"/>
        <end position="803"/>
    </location>
</feature>
<feature type="binding site" evidence="6">
    <location>
        <position position="349"/>
    </location>
    <ligand>
        <name>Ca(2+)</name>
        <dbReference type="ChEBI" id="CHEBI:29108"/>
    </ligand>
</feature>
<evidence type="ECO:0000256" key="3">
    <source>
        <dbReference type="ARBA" id="ARBA00023145"/>
    </source>
</evidence>
<comment type="subunit">
    <text evidence="4">Heterodimer of an alpha subunit and a beta subunit processed from the same precursor.</text>
</comment>
<dbReference type="GO" id="GO:0017000">
    <property type="term" value="P:antibiotic biosynthetic process"/>
    <property type="evidence" value="ECO:0007669"/>
    <property type="project" value="InterPro"/>
</dbReference>
<name>A0A0K2ZKM9_9XANT</name>
<dbReference type="InterPro" id="IPR043147">
    <property type="entry name" value="Penicillin_amidase_A-knob"/>
</dbReference>
<dbReference type="PIRSF" id="PIRSF001227">
    <property type="entry name" value="Pen_acylase"/>
    <property type="match status" value="1"/>
</dbReference>
<organism evidence="8 9">
    <name type="scientific">Xanthomonas graminis pv. arrhenatheri LMG 727</name>
    <dbReference type="NCBI Taxonomy" id="1195923"/>
    <lineage>
        <taxon>Bacteria</taxon>
        <taxon>Pseudomonadati</taxon>
        <taxon>Pseudomonadota</taxon>
        <taxon>Gammaproteobacteria</taxon>
        <taxon>Lysobacterales</taxon>
        <taxon>Lysobacteraceae</taxon>
        <taxon>Xanthomonas</taxon>
        <taxon>Xanthomonas translucens group</taxon>
        <taxon>Xanthomonas graminis</taxon>
    </lineage>
</organism>
<dbReference type="GO" id="GO:0008953">
    <property type="term" value="F:penicillin amidase activity"/>
    <property type="evidence" value="ECO:0007669"/>
    <property type="project" value="UniProtKB-EC"/>
</dbReference>
<dbReference type="EC" id="3.5.1.11" evidence="8"/>
<dbReference type="InterPro" id="IPR043146">
    <property type="entry name" value="Penicillin_amidase_N_B-knob"/>
</dbReference>
<evidence type="ECO:0000256" key="1">
    <source>
        <dbReference type="ARBA" id="ARBA00006586"/>
    </source>
</evidence>